<dbReference type="PANTHER" id="PTHR22789">
    <property type="entry name" value="FUCULOSE PHOSPHATE ALDOLASE"/>
    <property type="match status" value="1"/>
</dbReference>
<evidence type="ECO:0000256" key="3">
    <source>
        <dbReference type="ARBA" id="ARBA00023239"/>
    </source>
</evidence>
<evidence type="ECO:0000313" key="6">
    <source>
        <dbReference type="Proteomes" id="UP000184536"/>
    </source>
</evidence>
<comment type="pathway">
    <text evidence="1">Carbohydrate degradation.</text>
</comment>
<name>A0A1M6H7J0_9FIRM</name>
<protein>
    <submittedName>
        <fullName evidence="5">L-fuculose 1-phosphate aldolase</fullName>
    </submittedName>
</protein>
<dbReference type="SMART" id="SM01007">
    <property type="entry name" value="Aldolase_II"/>
    <property type="match status" value="1"/>
</dbReference>
<reference evidence="6" key="1">
    <citation type="submission" date="2016-11" db="EMBL/GenBank/DDBJ databases">
        <authorList>
            <person name="Varghese N."/>
            <person name="Submissions S."/>
        </authorList>
    </citation>
    <scope>NUCLEOTIDE SEQUENCE [LARGE SCALE GENOMIC DNA]</scope>
    <source>
        <strain evidence="6">DSM 17957</strain>
    </source>
</reference>
<dbReference type="STRING" id="1121919.SAMN02745975_01474"/>
<dbReference type="RefSeq" id="WP_110940696.1">
    <property type="nucleotide sequence ID" value="NZ_FQZV01000016.1"/>
</dbReference>
<evidence type="ECO:0000256" key="2">
    <source>
        <dbReference type="ARBA" id="ARBA00022723"/>
    </source>
</evidence>
<evidence type="ECO:0000313" key="5">
    <source>
        <dbReference type="EMBL" id="SHJ18188.1"/>
    </source>
</evidence>
<keyword evidence="2" id="KW-0479">Metal-binding</keyword>
<accession>A0A1M6H7J0</accession>
<dbReference type="GO" id="GO:0019323">
    <property type="term" value="P:pentose catabolic process"/>
    <property type="evidence" value="ECO:0007669"/>
    <property type="project" value="TreeGrafter"/>
</dbReference>
<dbReference type="InterPro" id="IPR001303">
    <property type="entry name" value="Aldolase_II/adducin_N"/>
</dbReference>
<keyword evidence="6" id="KW-1185">Reference proteome</keyword>
<dbReference type="Proteomes" id="UP000184536">
    <property type="component" value="Unassembled WGS sequence"/>
</dbReference>
<organism evidence="5 6">
    <name type="scientific">Geosporobacter subterraneus DSM 17957</name>
    <dbReference type="NCBI Taxonomy" id="1121919"/>
    <lineage>
        <taxon>Bacteria</taxon>
        <taxon>Bacillati</taxon>
        <taxon>Bacillota</taxon>
        <taxon>Clostridia</taxon>
        <taxon>Peptostreptococcales</taxon>
        <taxon>Thermotaleaceae</taxon>
        <taxon>Geosporobacter</taxon>
    </lineage>
</organism>
<dbReference type="GO" id="GO:0046914">
    <property type="term" value="F:transition metal ion binding"/>
    <property type="evidence" value="ECO:0007669"/>
    <property type="project" value="UniProtKB-ARBA"/>
</dbReference>
<proteinExistence type="predicted"/>
<evidence type="ECO:0000256" key="1">
    <source>
        <dbReference type="ARBA" id="ARBA00004921"/>
    </source>
</evidence>
<evidence type="ECO:0000259" key="4">
    <source>
        <dbReference type="SMART" id="SM01007"/>
    </source>
</evidence>
<dbReference type="InterPro" id="IPR050197">
    <property type="entry name" value="Aldolase_class_II_sugar_metab"/>
</dbReference>
<sequence>MLLMEERELIVEYGKKLITSGLTKGTGGNISICNREQNLMAISPSGLDYFLTKPEDIVVLDLDGNIVEGTRKPSSELAMHNIFYRNRTDIDAVVHAHSTYCTTIACLNWELPAVHYLVAFAGKNVRCAEYATFGTEELAENAYKGMEDRYAVLLANHGLLTGAANVHQAFNIAEEIEFCAELYYRTRCIGEPVILPEAEMELMLEKFKTYGQKN</sequence>
<dbReference type="EMBL" id="FQZV01000016">
    <property type="protein sequence ID" value="SHJ18188.1"/>
    <property type="molecule type" value="Genomic_DNA"/>
</dbReference>
<dbReference type="GO" id="GO:0016832">
    <property type="term" value="F:aldehyde-lyase activity"/>
    <property type="evidence" value="ECO:0007669"/>
    <property type="project" value="UniProtKB-ARBA"/>
</dbReference>
<keyword evidence="3" id="KW-0456">Lyase</keyword>
<dbReference type="PANTHER" id="PTHR22789:SF0">
    <property type="entry name" value="3-OXO-TETRONATE 4-PHOSPHATE DECARBOXYLASE-RELATED"/>
    <property type="match status" value="1"/>
</dbReference>
<dbReference type="SUPFAM" id="SSF53639">
    <property type="entry name" value="AraD/HMP-PK domain-like"/>
    <property type="match status" value="1"/>
</dbReference>
<dbReference type="Gene3D" id="3.40.225.10">
    <property type="entry name" value="Class II aldolase/adducin N-terminal domain"/>
    <property type="match status" value="1"/>
</dbReference>
<dbReference type="AlphaFoldDB" id="A0A1M6H7J0"/>
<dbReference type="InterPro" id="IPR036409">
    <property type="entry name" value="Aldolase_II/adducin_N_sf"/>
</dbReference>
<dbReference type="FunFam" id="3.40.225.10:FF:000005">
    <property type="entry name" value="L-fuculose phosphate aldolase"/>
    <property type="match status" value="1"/>
</dbReference>
<feature type="domain" description="Class II aldolase/adducin N-terminal" evidence="4">
    <location>
        <begin position="8"/>
        <end position="184"/>
    </location>
</feature>
<dbReference type="OrthoDB" id="9794581at2"/>
<dbReference type="NCBIfam" id="NF005302">
    <property type="entry name" value="PRK06833.1"/>
    <property type="match status" value="1"/>
</dbReference>
<dbReference type="GO" id="GO:0005829">
    <property type="term" value="C:cytosol"/>
    <property type="evidence" value="ECO:0007669"/>
    <property type="project" value="TreeGrafter"/>
</dbReference>
<dbReference type="Pfam" id="PF00596">
    <property type="entry name" value="Aldolase_II"/>
    <property type="match status" value="1"/>
</dbReference>
<gene>
    <name evidence="5" type="ORF">SAMN02745975_01474</name>
</gene>